<dbReference type="Gene3D" id="3.40.50.150">
    <property type="entry name" value="Vaccinia Virus protein VP39"/>
    <property type="match status" value="1"/>
</dbReference>
<reference evidence="2" key="1">
    <citation type="journal article" date="2012" name="Environ. Microbiol.">
        <title>Genetic structure of three fosmid-fragments encoding 16S rRNA genes of the Miscellaneous Crenarchaeotic Group (MCG): implications for physiology and evolution of marine sedimentary archaea.</title>
        <authorList>
            <person name="Li P.Y."/>
            <person name="Xie B.B."/>
            <person name="Zhang X.Y."/>
            <person name="Qin Q.L."/>
            <person name="Dang H.Y."/>
            <person name="Wang X.M."/>
            <person name="Chen X.L."/>
            <person name="Yu J."/>
            <person name="Zhang Y.Z."/>
        </authorList>
    </citation>
    <scope>NUCLEOTIDE SEQUENCE</scope>
</reference>
<gene>
    <name evidence="2" type="ORF">E37-7F_31</name>
</gene>
<dbReference type="GO" id="GO:0032259">
    <property type="term" value="P:methylation"/>
    <property type="evidence" value="ECO:0007669"/>
    <property type="project" value="UniProtKB-KW"/>
</dbReference>
<dbReference type="CDD" id="cd02440">
    <property type="entry name" value="AdoMet_MTases"/>
    <property type="match status" value="1"/>
</dbReference>
<dbReference type="GO" id="GO:0008168">
    <property type="term" value="F:methyltransferase activity"/>
    <property type="evidence" value="ECO:0007669"/>
    <property type="project" value="UniProtKB-KW"/>
</dbReference>
<evidence type="ECO:0000259" key="1">
    <source>
        <dbReference type="Pfam" id="PF13847"/>
    </source>
</evidence>
<dbReference type="InterPro" id="IPR029063">
    <property type="entry name" value="SAM-dependent_MTases_sf"/>
</dbReference>
<dbReference type="Pfam" id="PF13847">
    <property type="entry name" value="Methyltransf_31"/>
    <property type="match status" value="1"/>
</dbReference>
<keyword evidence="2" id="KW-0489">Methyltransferase</keyword>
<dbReference type="InterPro" id="IPR025714">
    <property type="entry name" value="Methyltranfer_dom"/>
</dbReference>
<keyword evidence="2" id="KW-0808">Transferase</keyword>
<protein>
    <submittedName>
        <fullName evidence="2">Methyltransferase type 11</fullName>
    </submittedName>
</protein>
<proteinExistence type="predicted"/>
<sequence length="262" mass="30526">MSSNEWEQEFFIKKGKYFLEYMNLRWAYAEAMVDEIVKVLAEHDVQTGKILDLCCGNGRLSIWLAKKGFEAVGIDLSPLFIEDAVRKANEFGVESQVKFLVGDIQKVDEIVVSEKPFDAVINFWTSIGYADEKSDEEIFNKTRRITRKNGILLIGQCMHREFLPLQFNPRIYTEYEDTVLLEEREFNQISSRLKSTWKYYTKEGENMRFLDSCIFNIRVYGVNEIVSILEKTGWKVMDVFGSLMTRRPFNILTVMNIIAKAV</sequence>
<dbReference type="EMBL" id="HQ214611">
    <property type="protein sequence ID" value="ADQ54414.1"/>
    <property type="molecule type" value="Genomic_DNA"/>
</dbReference>
<organism evidence="2">
    <name type="scientific">uncultured marine crenarchaeote E37-7F</name>
    <dbReference type="NCBI Taxonomy" id="907717"/>
    <lineage>
        <taxon>Archaea</taxon>
        <taxon>Candidatus Bathyarchaeota</taxon>
        <taxon>environmental samples</taxon>
    </lineage>
</organism>
<dbReference type="Gene3D" id="2.20.25.110">
    <property type="entry name" value="S-adenosyl-L-methionine-dependent methyltransferases"/>
    <property type="match status" value="1"/>
</dbReference>
<name>G9BAQ8_9ARCH</name>
<accession>G9BAQ8</accession>
<dbReference type="SUPFAM" id="SSF53335">
    <property type="entry name" value="S-adenosyl-L-methionine-dependent methyltransferases"/>
    <property type="match status" value="1"/>
</dbReference>
<feature type="domain" description="Methyltransferase" evidence="1">
    <location>
        <begin position="48"/>
        <end position="169"/>
    </location>
</feature>
<dbReference type="AlphaFoldDB" id="G9BAQ8"/>
<dbReference type="PANTHER" id="PTHR43861">
    <property type="entry name" value="TRANS-ACONITATE 2-METHYLTRANSFERASE-RELATED"/>
    <property type="match status" value="1"/>
</dbReference>
<evidence type="ECO:0000313" key="2">
    <source>
        <dbReference type="EMBL" id="ADQ54414.1"/>
    </source>
</evidence>